<dbReference type="Pfam" id="PF14331">
    <property type="entry name" value="IcmF-related_N"/>
    <property type="match status" value="1"/>
</dbReference>
<name>A0A9Q2XQU2_9PSED</name>
<dbReference type="Proteomes" id="UP001106592">
    <property type="component" value="Unassembled WGS sequence"/>
</dbReference>
<dbReference type="InterPro" id="IPR017731">
    <property type="entry name" value="TssM1-like"/>
</dbReference>
<sequence>MGNFGKHLKRWGGPVVQQLRSAALVLMLIGVLFVLLGIWWLGPHWMWQEHTPLAALSARLLASVLVLLVPLLFWALLMRHRYRQLHAERQHAQAVAADPCLAYVQAQERALNNSLASFLNNARGRRSLYQLPWYVVLGEENAGKTSFITRSNQKFALTRVTKPGRVAQDERLAYPVEWWIGDDALLIDPPGEFISQREGEEHASAQPAVQARSKSRPVLPAGTEGRLWSHLLRWLTEHRSRRALNGVVLVVNIVDLLQRRPEQRKELAHVLRTRLYELTRELGTRLPLYVVLSKVDLLDGFEELFAQLPAATREEVMGFTFSLDAVADYDAWLDEFAQRFEQFVGVLSEQAIDVMARAQNVATRRRITSLLGVLSGASPTLANFLGEMLGSDRFTTPALVRGVFLSSVLQQGQTHNAFVMAAAQPHELEPAVTEAKPQGNAQVYFAQHLFQQAIYPEAGLAGDNINVATSKRRMLLASSGVAGLGILLSVGIWQHYFGINRIKADSVLSKSHEFSGSDIDTRVDVTGRNLLAPLDQIHDAVAVFGDYRSVWPGVADFGLYQGKSIGPMVDQAYLSLLSRRFLPAIAGGVIESMNAAPEGSNQQLAALRVYRMLEDRQNRRPKIVQEWMARKWQVAYPGQGEVQAALMRHLEYALKYADADLPQYRERAALAQQVLRKIPMQQRVYMTLKQDAHEHLHKGLDLRNEVGPAFDVVYRPVSAKSKSGDIDGAVLPPLLTVKGYKEYFEPQSENVTELAMIDQWVLGERRQIDYSEADRKALAERLRSLYVADYVDSWRRALNQFSITDFKDLNQAVAVLEQVTGPAAPLRRLLESVRDNSELSGTPGATEGEDPAMIAIAQTQGREQTIAIRRAFSGLSDLLSAKGDQPAYYDETLRAVSDVYHYAKAVQDSPDRGRAALSSVLSRFSLTGPDPISTLQRVAVGLPEPMNQQVKKLADQTAQVLVVEALRELEKLWYADVYSFYQQRLAGRYPFNPAGSDASLEDFEAFFGPSGRLQQFHEQYLKTFIRDNLDALYSDSRGGYLIRNEVLEQMQAAERIRETFFNNQGALGVQFSLEPLGLSGNKRSSVLGLDGQLIPYSHGPSNRIGLIWPNTLGEGVGSRLTLIHAAGNSSSLGFQGPWSLFRLLSRGQLNGRTDTSVDLSFRITDGMMRYRITAEKTLNPFTRRPFQGFSLPRTLLAVDDVKKREQSL</sequence>
<dbReference type="NCBIfam" id="TIGR03348">
    <property type="entry name" value="VI_IcmF"/>
    <property type="match status" value="1"/>
</dbReference>
<evidence type="ECO:0000313" key="6">
    <source>
        <dbReference type="EMBL" id="MBV6290204.1"/>
    </source>
</evidence>
<organism evidence="6 7">
    <name type="scientific">Pseudomonas aegrilactucae</name>
    <dbReference type="NCBI Taxonomy" id="2854028"/>
    <lineage>
        <taxon>Bacteria</taxon>
        <taxon>Pseudomonadati</taxon>
        <taxon>Pseudomonadota</taxon>
        <taxon>Gammaproteobacteria</taxon>
        <taxon>Pseudomonadales</taxon>
        <taxon>Pseudomonadaceae</taxon>
        <taxon>Pseudomonas</taxon>
    </lineage>
</organism>
<keyword evidence="7" id="KW-1185">Reference proteome</keyword>
<dbReference type="PANTHER" id="PTHR36153:SF5">
    <property type="entry name" value="EXPORTED PROTEIN"/>
    <property type="match status" value="1"/>
</dbReference>
<dbReference type="InterPro" id="IPR009612">
    <property type="entry name" value="IcmF-rel"/>
</dbReference>
<dbReference type="Pfam" id="PF06761">
    <property type="entry name" value="IcmF-related"/>
    <property type="match status" value="1"/>
</dbReference>
<feature type="transmembrane region" description="Helical" evidence="1">
    <location>
        <begin position="21"/>
        <end position="41"/>
    </location>
</feature>
<feature type="domain" description="Type VI secretion system IcmF C-terminal" evidence="2">
    <location>
        <begin position="1071"/>
        <end position="1175"/>
    </location>
</feature>
<feature type="transmembrane region" description="Helical" evidence="1">
    <location>
        <begin position="53"/>
        <end position="77"/>
    </location>
</feature>
<dbReference type="EMBL" id="JAHTBI010000117">
    <property type="protein sequence ID" value="MBV6290204.1"/>
    <property type="molecule type" value="Genomic_DNA"/>
</dbReference>
<dbReference type="RefSeq" id="WP_217978205.1">
    <property type="nucleotide sequence ID" value="NZ_JAHTBI010000117.1"/>
</dbReference>
<comment type="caution">
    <text evidence="6">The sequence shown here is derived from an EMBL/GenBank/DDBJ whole genome shotgun (WGS) entry which is preliminary data.</text>
</comment>
<dbReference type="PANTHER" id="PTHR36153">
    <property type="entry name" value="INNER MEMBRANE PROTEIN-RELATED"/>
    <property type="match status" value="1"/>
</dbReference>
<dbReference type="Pfam" id="PF21070">
    <property type="entry name" value="IcmF_helical"/>
    <property type="match status" value="1"/>
</dbReference>
<feature type="domain" description="IcmF-related" evidence="3">
    <location>
        <begin position="531"/>
        <end position="837"/>
    </location>
</feature>
<dbReference type="InterPro" id="IPR048677">
    <property type="entry name" value="TssM1_hel"/>
</dbReference>
<evidence type="ECO:0000259" key="4">
    <source>
        <dbReference type="Pfam" id="PF14331"/>
    </source>
</evidence>
<dbReference type="AlphaFoldDB" id="A0A9Q2XQU2"/>
<evidence type="ECO:0000256" key="1">
    <source>
        <dbReference type="SAM" id="Phobius"/>
    </source>
</evidence>
<proteinExistence type="predicted"/>
<feature type="domain" description="Type VI secretion system component TssM1 N-terminal" evidence="4">
    <location>
        <begin position="224"/>
        <end position="479"/>
    </location>
</feature>
<feature type="domain" description="Type VI secretion system component TssM1 helical" evidence="5">
    <location>
        <begin position="968"/>
        <end position="1036"/>
    </location>
</feature>
<keyword evidence="1" id="KW-0472">Membrane</keyword>
<gene>
    <name evidence="6" type="primary">tssM</name>
    <name evidence="6" type="ORF">KUO17_24825</name>
</gene>
<evidence type="ECO:0000259" key="5">
    <source>
        <dbReference type="Pfam" id="PF21070"/>
    </source>
</evidence>
<feature type="transmembrane region" description="Helical" evidence="1">
    <location>
        <begin position="474"/>
        <end position="493"/>
    </location>
</feature>
<dbReference type="InterPro" id="IPR053156">
    <property type="entry name" value="T6SS_TssM-like"/>
</dbReference>
<accession>A0A9Q2XQU2</accession>
<keyword evidence="1" id="KW-0812">Transmembrane</keyword>
<dbReference type="InterPro" id="IPR010623">
    <property type="entry name" value="IcmF_C"/>
</dbReference>
<keyword evidence="1" id="KW-1133">Transmembrane helix</keyword>
<dbReference type="InterPro" id="IPR025743">
    <property type="entry name" value="TssM1_N"/>
</dbReference>
<reference evidence="6" key="2">
    <citation type="journal article" date="2023" name="Plant Pathol.">
        <title>Dismantling and reorganizing Pseudomonas marginalis sensu#lato.</title>
        <authorList>
            <person name="Sawada H."/>
            <person name="Fujikawa T."/>
            <person name="Satou M."/>
        </authorList>
    </citation>
    <scope>NUCLEOTIDE SEQUENCE</scope>
    <source>
        <strain evidence="6">MAFF 301350</strain>
    </source>
</reference>
<dbReference type="Pfam" id="PF06744">
    <property type="entry name" value="IcmF_C"/>
    <property type="match status" value="1"/>
</dbReference>
<evidence type="ECO:0000259" key="3">
    <source>
        <dbReference type="Pfam" id="PF06761"/>
    </source>
</evidence>
<reference evidence="6" key="1">
    <citation type="journal article" date="2022" name="Int. J. Syst. Evol. Microbiol.">
        <title>Pseudomonas aegrilactucae sp. nov. and Pseudomonas morbosilactucae sp. nov., pathogens causing bacterial rot of lettuce in Japan.</title>
        <authorList>
            <person name="Sawada H."/>
            <person name="Fujikawa T."/>
            <person name="Satou M."/>
        </authorList>
    </citation>
    <scope>NUCLEOTIDE SEQUENCE</scope>
    <source>
        <strain evidence="6">MAFF 301350</strain>
    </source>
</reference>
<evidence type="ECO:0000259" key="2">
    <source>
        <dbReference type="Pfam" id="PF06744"/>
    </source>
</evidence>
<evidence type="ECO:0000313" key="7">
    <source>
        <dbReference type="Proteomes" id="UP001106592"/>
    </source>
</evidence>
<protein>
    <submittedName>
        <fullName evidence="6">Type VI secretion system membrane subunit TssM</fullName>
    </submittedName>
</protein>